<protein>
    <recommendedName>
        <fullName evidence="5">Lycopene cyclase domain-containing protein</fullName>
    </recommendedName>
</protein>
<evidence type="ECO:0000256" key="2">
    <source>
        <dbReference type="SAM" id="Phobius"/>
    </source>
</evidence>
<keyword evidence="2" id="KW-0812">Transmembrane</keyword>
<organism evidence="3 4">
    <name type="scientific">Tumebacillus lacus</name>
    <dbReference type="NCBI Taxonomy" id="2995335"/>
    <lineage>
        <taxon>Bacteria</taxon>
        <taxon>Bacillati</taxon>
        <taxon>Bacillota</taxon>
        <taxon>Bacilli</taxon>
        <taxon>Bacillales</taxon>
        <taxon>Alicyclobacillaceae</taxon>
        <taxon>Tumebacillus</taxon>
    </lineage>
</organism>
<evidence type="ECO:0000313" key="3">
    <source>
        <dbReference type="EMBL" id="MCX7570922.1"/>
    </source>
</evidence>
<comment type="caution">
    <text evidence="3">The sequence shown here is derived from an EMBL/GenBank/DDBJ whole genome shotgun (WGS) entry which is preliminary data.</text>
</comment>
<gene>
    <name evidence="3" type="ORF">OS242_13315</name>
</gene>
<reference evidence="3 4" key="1">
    <citation type="submission" date="2022-11" db="EMBL/GenBank/DDBJ databases">
        <title>Study of microbial diversity in lake waters.</title>
        <authorList>
            <person name="Zhang J."/>
        </authorList>
    </citation>
    <scope>NUCLEOTIDE SEQUENCE [LARGE SCALE GENOMIC DNA]</scope>
    <source>
        <strain evidence="3 4">DT12</strain>
    </source>
</reference>
<keyword evidence="4" id="KW-1185">Reference proteome</keyword>
<accession>A0ABT3X508</accession>
<evidence type="ECO:0008006" key="5">
    <source>
        <dbReference type="Google" id="ProtNLM"/>
    </source>
</evidence>
<dbReference type="Proteomes" id="UP001208017">
    <property type="component" value="Unassembled WGS sequence"/>
</dbReference>
<feature type="compositionally biased region" description="Low complexity" evidence="1">
    <location>
        <begin position="101"/>
        <end position="123"/>
    </location>
</feature>
<feature type="transmembrane region" description="Helical" evidence="2">
    <location>
        <begin position="67"/>
        <end position="85"/>
    </location>
</feature>
<sequence length="123" mass="13969">MLSLFATLFLILGLLFFLLPKRFPTSVTVLLFLFNAFFGTTADHVIALEPFDLYDTGGSPQYDFFDLLIYTIIYPLMGYLFAYTYDKWQFRGSYQTVQAGRSPTPRSRTSSSSSSTRCSCSLC</sequence>
<keyword evidence="2" id="KW-1133">Transmembrane helix</keyword>
<name>A0ABT3X508_9BACL</name>
<evidence type="ECO:0000313" key="4">
    <source>
        <dbReference type="Proteomes" id="UP001208017"/>
    </source>
</evidence>
<keyword evidence="2" id="KW-0472">Membrane</keyword>
<dbReference type="RefSeq" id="WP_267152168.1">
    <property type="nucleotide sequence ID" value="NZ_JAPMLT010000007.1"/>
</dbReference>
<evidence type="ECO:0000256" key="1">
    <source>
        <dbReference type="SAM" id="MobiDB-lite"/>
    </source>
</evidence>
<feature type="region of interest" description="Disordered" evidence="1">
    <location>
        <begin position="96"/>
        <end position="123"/>
    </location>
</feature>
<proteinExistence type="predicted"/>
<dbReference type="EMBL" id="JAPMLT010000007">
    <property type="protein sequence ID" value="MCX7570922.1"/>
    <property type="molecule type" value="Genomic_DNA"/>
</dbReference>